<feature type="domain" description="Histidine kinase" evidence="7">
    <location>
        <begin position="343"/>
        <end position="547"/>
    </location>
</feature>
<dbReference type="SMART" id="SM00388">
    <property type="entry name" value="HisKA"/>
    <property type="match status" value="1"/>
</dbReference>
<evidence type="ECO:0000259" key="7">
    <source>
        <dbReference type="PROSITE" id="PS50109"/>
    </source>
</evidence>
<dbReference type="Pfam" id="PF13426">
    <property type="entry name" value="PAS_9"/>
    <property type="match status" value="1"/>
</dbReference>
<evidence type="ECO:0000256" key="3">
    <source>
        <dbReference type="ARBA" id="ARBA00022553"/>
    </source>
</evidence>
<keyword evidence="5" id="KW-0418">Kinase</keyword>
<dbReference type="Pfam" id="PF08447">
    <property type="entry name" value="PAS_3"/>
    <property type="match status" value="1"/>
</dbReference>
<dbReference type="FunFam" id="3.30.450.20:FF:000099">
    <property type="entry name" value="Sensory box sensor histidine kinase"/>
    <property type="match status" value="1"/>
</dbReference>
<dbReference type="CDD" id="cd00082">
    <property type="entry name" value="HisKA"/>
    <property type="match status" value="1"/>
</dbReference>
<evidence type="ECO:0000256" key="4">
    <source>
        <dbReference type="ARBA" id="ARBA00022679"/>
    </source>
</evidence>
<dbReference type="InterPro" id="IPR005467">
    <property type="entry name" value="His_kinase_dom"/>
</dbReference>
<reference evidence="10" key="2">
    <citation type="submission" date="2021-08" db="EMBL/GenBank/DDBJ databases">
        <authorList>
            <person name="Dalcin Martins P."/>
        </authorList>
    </citation>
    <scope>NUCLEOTIDE SEQUENCE</scope>
    <source>
        <strain evidence="10">MAG_39</strain>
    </source>
</reference>
<dbReference type="EMBL" id="JAIOIV010000006">
    <property type="protein sequence ID" value="MBZ0154665.1"/>
    <property type="molecule type" value="Genomic_DNA"/>
</dbReference>
<feature type="coiled-coil region" evidence="6">
    <location>
        <begin position="3"/>
        <end position="47"/>
    </location>
</feature>
<feature type="domain" description="PAC" evidence="9">
    <location>
        <begin position="119"/>
        <end position="169"/>
    </location>
</feature>
<evidence type="ECO:0000256" key="2">
    <source>
        <dbReference type="ARBA" id="ARBA00012438"/>
    </source>
</evidence>
<dbReference type="SMART" id="SM00091">
    <property type="entry name" value="PAS"/>
    <property type="match status" value="2"/>
</dbReference>
<dbReference type="SMART" id="SM00086">
    <property type="entry name" value="PAC"/>
    <property type="match status" value="2"/>
</dbReference>
<gene>
    <name evidence="10" type="ORF">K8I29_00430</name>
</gene>
<dbReference type="PROSITE" id="PS50109">
    <property type="entry name" value="HIS_KIN"/>
    <property type="match status" value="1"/>
</dbReference>
<keyword evidence="6" id="KW-0175">Coiled coil</keyword>
<dbReference type="GO" id="GO:0000155">
    <property type="term" value="F:phosphorelay sensor kinase activity"/>
    <property type="evidence" value="ECO:0007669"/>
    <property type="project" value="InterPro"/>
</dbReference>
<evidence type="ECO:0000313" key="11">
    <source>
        <dbReference type="Proteomes" id="UP000705867"/>
    </source>
</evidence>
<dbReference type="AlphaFoldDB" id="A0A953M042"/>
<dbReference type="SMART" id="SM00387">
    <property type="entry name" value="HATPase_c"/>
    <property type="match status" value="1"/>
</dbReference>
<dbReference type="PANTHER" id="PTHR43304">
    <property type="entry name" value="PHYTOCHROME-LIKE PROTEIN CPH1"/>
    <property type="match status" value="1"/>
</dbReference>
<dbReference type="InterPro" id="IPR036890">
    <property type="entry name" value="HATPase_C_sf"/>
</dbReference>
<evidence type="ECO:0000313" key="10">
    <source>
        <dbReference type="EMBL" id="MBZ0154665.1"/>
    </source>
</evidence>
<dbReference type="InterPro" id="IPR003594">
    <property type="entry name" value="HATPase_dom"/>
</dbReference>
<dbReference type="PROSITE" id="PS50113">
    <property type="entry name" value="PAC"/>
    <property type="match status" value="2"/>
</dbReference>
<sequence>MKHMDNEKSKEELLREIGELRERVRDLEALEKEHQVAEEALMESEKRYRMLFESAGDAIFIMDLEHDPGRIVAANRAASEMHGYAIKELLSMNIRDLDSPEDAQKMIQRIRQIREGQRLKMEISHRKKDGTIFPVEVTAGLLEVEGHKFILAFDRDITERKKTEQELQKYQNQLEELIRERTARLSAANELLTQEIAERRRVEEALRKSESRYHTLAEISPVGIFYMDTGGNCIYVNERLRRIAGISLEEALGSGWTQLIHPDDRERVAAAWKRAIENRTLFKQEFRFLKPRGGTTWVLGQVAPEYNDAGGITGHVGTFTDITDRKQAETAERLAALGVVAARVAHDIRNPLVSIGGFAKRLEKRLSGSPQEYATIITKEVARLEDKLRDILGFARERKFEEREIDIPSLFAEVLEVYREELRQKNIDIVEDFRRPLRIMADAVSLREALTNLITNAIQAIGSSGKITLHAGIYDTRAVIVISDTGPGIREQDLPHIFNPFFTTKVYGTGLGLAITQRIIHEHHGTIEVQTKAGFGASFILSLPFRRNEP</sequence>
<feature type="domain" description="PAC" evidence="9">
    <location>
        <begin position="282"/>
        <end position="334"/>
    </location>
</feature>
<dbReference type="InterPro" id="IPR052162">
    <property type="entry name" value="Sensor_kinase/Photoreceptor"/>
</dbReference>
<feature type="domain" description="PAS" evidence="8">
    <location>
        <begin position="209"/>
        <end position="279"/>
    </location>
</feature>
<dbReference type="InterPro" id="IPR003661">
    <property type="entry name" value="HisK_dim/P_dom"/>
</dbReference>
<evidence type="ECO:0000256" key="5">
    <source>
        <dbReference type="ARBA" id="ARBA00022777"/>
    </source>
</evidence>
<protein>
    <recommendedName>
        <fullName evidence="2">histidine kinase</fullName>
        <ecNumber evidence="2">2.7.13.3</ecNumber>
    </recommendedName>
</protein>
<evidence type="ECO:0000256" key="1">
    <source>
        <dbReference type="ARBA" id="ARBA00000085"/>
    </source>
</evidence>
<dbReference type="InterPro" id="IPR013655">
    <property type="entry name" value="PAS_fold_3"/>
</dbReference>
<dbReference type="SUPFAM" id="SSF47384">
    <property type="entry name" value="Homodimeric domain of signal transducing histidine kinase"/>
    <property type="match status" value="1"/>
</dbReference>
<dbReference type="EC" id="2.7.13.3" evidence="2"/>
<dbReference type="Gene3D" id="3.30.450.20">
    <property type="entry name" value="PAS domain"/>
    <property type="match status" value="2"/>
</dbReference>
<dbReference type="Gene3D" id="1.10.287.130">
    <property type="match status" value="1"/>
</dbReference>
<dbReference type="Proteomes" id="UP000705867">
    <property type="component" value="Unassembled WGS sequence"/>
</dbReference>
<dbReference type="CDD" id="cd00130">
    <property type="entry name" value="PAS"/>
    <property type="match status" value="2"/>
</dbReference>
<dbReference type="Pfam" id="PF02518">
    <property type="entry name" value="HATPase_c"/>
    <property type="match status" value="1"/>
</dbReference>
<feature type="coiled-coil region" evidence="6">
    <location>
        <begin position="153"/>
        <end position="212"/>
    </location>
</feature>
<dbReference type="PROSITE" id="PS50112">
    <property type="entry name" value="PAS"/>
    <property type="match status" value="2"/>
</dbReference>
<keyword evidence="3" id="KW-0597">Phosphoprotein</keyword>
<evidence type="ECO:0000256" key="6">
    <source>
        <dbReference type="SAM" id="Coils"/>
    </source>
</evidence>
<dbReference type="Pfam" id="PF00512">
    <property type="entry name" value="HisKA"/>
    <property type="match status" value="1"/>
</dbReference>
<comment type="catalytic activity">
    <reaction evidence="1">
        <text>ATP + protein L-histidine = ADP + protein N-phospho-L-histidine.</text>
        <dbReference type="EC" id="2.7.13.3"/>
    </reaction>
</comment>
<dbReference type="PRINTS" id="PR00344">
    <property type="entry name" value="BCTRLSENSOR"/>
</dbReference>
<dbReference type="SUPFAM" id="SSF55874">
    <property type="entry name" value="ATPase domain of HSP90 chaperone/DNA topoisomerase II/histidine kinase"/>
    <property type="match status" value="1"/>
</dbReference>
<dbReference type="PANTHER" id="PTHR43304:SF1">
    <property type="entry name" value="PAC DOMAIN-CONTAINING PROTEIN"/>
    <property type="match status" value="1"/>
</dbReference>
<proteinExistence type="predicted"/>
<dbReference type="NCBIfam" id="TIGR00229">
    <property type="entry name" value="sensory_box"/>
    <property type="match status" value="2"/>
</dbReference>
<dbReference type="InterPro" id="IPR036097">
    <property type="entry name" value="HisK_dim/P_sf"/>
</dbReference>
<feature type="domain" description="PAS" evidence="8">
    <location>
        <begin position="44"/>
        <end position="117"/>
    </location>
</feature>
<evidence type="ECO:0000259" key="8">
    <source>
        <dbReference type="PROSITE" id="PS50112"/>
    </source>
</evidence>
<reference evidence="10" key="1">
    <citation type="journal article" date="2021" name="bioRxiv">
        <title>Unraveling nitrogen, sulfur and carbon metabolic pathways and microbial community transcriptional responses to substrate deprivation and toxicity stresses in a bioreactor mimicking anoxic brackish coastal sediment conditions.</title>
        <authorList>
            <person name="Martins P.D."/>
            <person name="Echeveste M.J."/>
            <person name="Arshad A."/>
            <person name="Kurth J."/>
            <person name="Ouboter H."/>
            <person name="Jetten M.S.M."/>
            <person name="Welte C.U."/>
        </authorList>
    </citation>
    <scope>NUCLEOTIDE SEQUENCE</scope>
    <source>
        <strain evidence="10">MAG_39</strain>
    </source>
</reference>
<evidence type="ECO:0000259" key="9">
    <source>
        <dbReference type="PROSITE" id="PS50113"/>
    </source>
</evidence>
<accession>A0A953M042</accession>
<keyword evidence="4" id="KW-0808">Transferase</keyword>
<dbReference type="InterPro" id="IPR004358">
    <property type="entry name" value="Sig_transdc_His_kin-like_C"/>
</dbReference>
<dbReference type="InterPro" id="IPR035965">
    <property type="entry name" value="PAS-like_dom_sf"/>
</dbReference>
<organism evidence="10 11">
    <name type="scientific">Candidatus Nitrobium versatile</name>
    <dbReference type="NCBI Taxonomy" id="2884831"/>
    <lineage>
        <taxon>Bacteria</taxon>
        <taxon>Pseudomonadati</taxon>
        <taxon>Nitrospirota</taxon>
        <taxon>Nitrospiria</taxon>
        <taxon>Nitrospirales</taxon>
        <taxon>Nitrospiraceae</taxon>
        <taxon>Candidatus Nitrobium</taxon>
    </lineage>
</organism>
<name>A0A953M042_9BACT</name>
<comment type="caution">
    <text evidence="10">The sequence shown here is derived from an EMBL/GenBank/DDBJ whole genome shotgun (WGS) entry which is preliminary data.</text>
</comment>
<dbReference type="Gene3D" id="3.30.565.10">
    <property type="entry name" value="Histidine kinase-like ATPase, C-terminal domain"/>
    <property type="match status" value="1"/>
</dbReference>
<dbReference type="SUPFAM" id="SSF55785">
    <property type="entry name" value="PYP-like sensor domain (PAS domain)"/>
    <property type="match status" value="2"/>
</dbReference>
<dbReference type="InterPro" id="IPR000014">
    <property type="entry name" value="PAS"/>
</dbReference>
<dbReference type="InterPro" id="IPR000700">
    <property type="entry name" value="PAS-assoc_C"/>
</dbReference>
<dbReference type="InterPro" id="IPR001610">
    <property type="entry name" value="PAC"/>
</dbReference>